<evidence type="ECO:0000313" key="6">
    <source>
        <dbReference type="EMBL" id="WAW10215.1"/>
    </source>
</evidence>
<evidence type="ECO:0000256" key="2">
    <source>
        <dbReference type="ARBA" id="ARBA00022741"/>
    </source>
</evidence>
<dbReference type="InterPro" id="IPR009875">
    <property type="entry name" value="PilZ_domain"/>
</dbReference>
<dbReference type="Proteomes" id="UP001156215">
    <property type="component" value="Chromosome"/>
</dbReference>
<keyword evidence="6" id="KW-0969">Cilium</keyword>
<proteinExistence type="predicted"/>
<protein>
    <submittedName>
        <fullName evidence="6">Flagellar brake protein</fullName>
    </submittedName>
</protein>
<dbReference type="GO" id="GO:0035438">
    <property type="term" value="F:cyclic-di-GMP binding"/>
    <property type="evidence" value="ECO:0007669"/>
    <property type="project" value="InterPro"/>
</dbReference>
<evidence type="ECO:0000259" key="5">
    <source>
        <dbReference type="Pfam" id="PF12945"/>
    </source>
</evidence>
<keyword evidence="6" id="KW-0282">Flagellum</keyword>
<keyword evidence="6" id="KW-0966">Cell projection</keyword>
<keyword evidence="2" id="KW-0547">Nucleotide-binding</keyword>
<feature type="domain" description="Type III secretion system flagellar brake protein YcgR PilZN" evidence="5">
    <location>
        <begin position="24"/>
        <end position="107"/>
    </location>
</feature>
<keyword evidence="1" id="KW-0973">c-di-GMP</keyword>
<dbReference type="EMBL" id="CP098242">
    <property type="protein sequence ID" value="WAW10215.1"/>
    <property type="molecule type" value="Genomic_DNA"/>
</dbReference>
<keyword evidence="3" id="KW-0975">Bacterial flagellum</keyword>
<name>A0A9E9P3H0_9BURK</name>
<dbReference type="AlphaFoldDB" id="A0A9E9P3H0"/>
<dbReference type="InterPro" id="IPR009926">
    <property type="entry name" value="T3SS_YcgR_PilZN"/>
</dbReference>
<dbReference type="RefSeq" id="WP_269309218.1">
    <property type="nucleotide sequence ID" value="NZ_CP098242.1"/>
</dbReference>
<evidence type="ECO:0000256" key="1">
    <source>
        <dbReference type="ARBA" id="ARBA00022636"/>
    </source>
</evidence>
<feature type="domain" description="PilZ" evidence="4">
    <location>
        <begin position="115"/>
        <end position="228"/>
    </location>
</feature>
<reference evidence="6" key="1">
    <citation type="journal article" date="2022" name="Front. Microbiol.">
        <title>New perspectives on an old grouping: The genomic and phenotypic variability of Oxalobacter formigenes and the implications for calcium oxalate stone prevention.</title>
        <authorList>
            <person name="Chmiel J.A."/>
            <person name="Carr C."/>
            <person name="Stuivenberg G.A."/>
            <person name="Venema R."/>
            <person name="Chanyi R.M."/>
            <person name="Al K.F."/>
            <person name="Giguere D."/>
            <person name="Say H."/>
            <person name="Akouris P.P."/>
            <person name="Dominguez Romero S.A."/>
            <person name="Kwong A."/>
            <person name="Tai V."/>
            <person name="Koval S.F."/>
            <person name="Razvi H."/>
            <person name="Bjazevic J."/>
            <person name="Burton J.P."/>
        </authorList>
    </citation>
    <scope>NUCLEOTIDE SEQUENCE</scope>
    <source>
        <strain evidence="6">WoOx3</strain>
    </source>
</reference>
<keyword evidence="7" id="KW-1185">Reference proteome</keyword>
<evidence type="ECO:0000313" key="7">
    <source>
        <dbReference type="Proteomes" id="UP001156215"/>
    </source>
</evidence>
<sequence length="244" mass="27927">MTGKKENDKKRNENRVSFEEMNLQVGTRMQLITYGTKKNEYYSSLIGFEPGRYVFIRMPQENGFNVPLKVAERVEIRIFTGVSIFTFPSCVEYIYQTPRNFVELAFPDHIRVMPLRKDIRITVKMPVRIWHMNGEKLADTHIVTALDLSITGVMLQGDINLGEVGEEVGISFSVRNAVTDENTLIEVMATIRNSRKDQDESGNTVYKNGVLFNELRPFHRATLQNFINDYILLGRQAAAQQLAG</sequence>
<dbReference type="Gene3D" id="2.30.110.10">
    <property type="entry name" value="Electron Transport, Fmn-binding Protein, Chain A"/>
    <property type="match status" value="1"/>
</dbReference>
<dbReference type="Pfam" id="PF12945">
    <property type="entry name" value="PilZNR"/>
    <property type="match status" value="1"/>
</dbReference>
<dbReference type="KEGG" id="ovb:NB640_00655"/>
<evidence type="ECO:0000256" key="3">
    <source>
        <dbReference type="ARBA" id="ARBA00023143"/>
    </source>
</evidence>
<accession>A0A9E9P3H0</accession>
<evidence type="ECO:0000259" key="4">
    <source>
        <dbReference type="Pfam" id="PF07238"/>
    </source>
</evidence>
<dbReference type="InterPro" id="IPR012349">
    <property type="entry name" value="Split_barrel_FMN-bd"/>
</dbReference>
<organism evidence="6 7">
    <name type="scientific">Oxalobacter vibrioformis</name>
    <dbReference type="NCBI Taxonomy" id="933080"/>
    <lineage>
        <taxon>Bacteria</taxon>
        <taxon>Pseudomonadati</taxon>
        <taxon>Pseudomonadota</taxon>
        <taxon>Betaproteobacteria</taxon>
        <taxon>Burkholderiales</taxon>
        <taxon>Oxalobacteraceae</taxon>
        <taxon>Oxalobacter</taxon>
    </lineage>
</organism>
<dbReference type="SUPFAM" id="SSF141371">
    <property type="entry name" value="PilZ domain-like"/>
    <property type="match status" value="2"/>
</dbReference>
<dbReference type="Pfam" id="PF07238">
    <property type="entry name" value="PilZ"/>
    <property type="match status" value="1"/>
</dbReference>
<dbReference type="Gene3D" id="2.40.10.220">
    <property type="entry name" value="predicted glycosyltransferase like domains"/>
    <property type="match status" value="1"/>
</dbReference>
<gene>
    <name evidence="6" type="ORF">NB640_00655</name>
</gene>